<evidence type="ECO:0000256" key="6">
    <source>
        <dbReference type="ARBA" id="ARBA00022840"/>
    </source>
</evidence>
<evidence type="ECO:0000256" key="7">
    <source>
        <dbReference type="ARBA" id="ARBA00022989"/>
    </source>
</evidence>
<dbReference type="GO" id="GO:0005886">
    <property type="term" value="C:plasma membrane"/>
    <property type="evidence" value="ECO:0007669"/>
    <property type="project" value="UniProtKB-SubCell"/>
</dbReference>
<evidence type="ECO:0000259" key="11">
    <source>
        <dbReference type="PROSITE" id="PS50929"/>
    </source>
</evidence>
<dbReference type="InterPro" id="IPR039421">
    <property type="entry name" value="Type_1_exporter"/>
</dbReference>
<keyword evidence="2" id="KW-0813">Transport</keyword>
<feature type="transmembrane region" description="Helical" evidence="9">
    <location>
        <begin position="12"/>
        <end position="36"/>
    </location>
</feature>
<feature type="transmembrane region" description="Helical" evidence="9">
    <location>
        <begin position="242"/>
        <end position="262"/>
    </location>
</feature>
<evidence type="ECO:0000256" key="3">
    <source>
        <dbReference type="ARBA" id="ARBA00022475"/>
    </source>
</evidence>
<accession>A0A939DAG1</accession>
<keyword evidence="5" id="KW-0547">Nucleotide-binding</keyword>
<evidence type="ECO:0000256" key="8">
    <source>
        <dbReference type="ARBA" id="ARBA00023136"/>
    </source>
</evidence>
<name>A0A939DAG1_CLOAM</name>
<evidence type="ECO:0000313" key="13">
    <source>
        <dbReference type="Proteomes" id="UP000664545"/>
    </source>
</evidence>
<dbReference type="RefSeq" id="WP_206583212.1">
    <property type="nucleotide sequence ID" value="NZ_JAFJZZ010000009.1"/>
</dbReference>
<dbReference type="Proteomes" id="UP000664545">
    <property type="component" value="Unassembled WGS sequence"/>
</dbReference>
<dbReference type="InterPro" id="IPR003593">
    <property type="entry name" value="AAA+_ATPase"/>
</dbReference>
<dbReference type="GO" id="GO:0005524">
    <property type="term" value="F:ATP binding"/>
    <property type="evidence" value="ECO:0007669"/>
    <property type="project" value="UniProtKB-KW"/>
</dbReference>
<dbReference type="EMBL" id="JAFJZZ010000009">
    <property type="protein sequence ID" value="MBN7774369.1"/>
    <property type="molecule type" value="Genomic_DNA"/>
</dbReference>
<dbReference type="SUPFAM" id="SSF90123">
    <property type="entry name" value="ABC transporter transmembrane region"/>
    <property type="match status" value="1"/>
</dbReference>
<dbReference type="Gene3D" id="3.40.50.300">
    <property type="entry name" value="P-loop containing nucleotide triphosphate hydrolases"/>
    <property type="match status" value="1"/>
</dbReference>
<dbReference type="CDD" id="cd18548">
    <property type="entry name" value="ABC_6TM_Tm287_like"/>
    <property type="match status" value="1"/>
</dbReference>
<keyword evidence="8 9" id="KW-0472">Membrane</keyword>
<feature type="domain" description="ABC transporter" evidence="10">
    <location>
        <begin position="331"/>
        <end position="566"/>
    </location>
</feature>
<sequence length="573" mass="63544">MKQILSYYKPHIPTIFLILILLFCQAMSELALPGFMSDLIDHGILRQDLSHIYSTGVKMMGITLFLTLCSIGVSFLAARTAAKTSRVIRSELFSKITSFSKVELDKFSTASLITRSTNDMQQVQTATIIILRIAFFVPIMGVGALIKAISTSVELSWTIALAITAMFLLMLFAFKVTLPKFAVMQKMIDKLNLIMNERLTGTLVIRAFNAEHREERRFDQANRDLTELNLFVNRAMSVMMPLMFLIMNFTAILVVWAGAGLVDTANLQIGDVIAFIQYSMQVIMSFLFISILFIMIPRAIVSANRVGEVLAVDPQITDAENPVFLSVTGEIEFKNVSFKYPDAEDDVLKNISFIAKPGQMTAFIGSTGSGKSTLVNLIPRFYDVTEGRILIDGMDVRSISQKHLRQSIGYVPQKGILFSGTIESNLRFGAGEASQHDLEHAASIAQALHFINEKPTGFEEPIAQGGINVSGGQKQRLSIARALTKKAPIYIFDDSFSALDFKTDAALRKALHKNMSQSTILVVAQRINTIKDAEQIIVLNEGEIAGIGTHKQLLESCQVYREIAESQLDKEEL</sequence>
<dbReference type="InterPro" id="IPR036640">
    <property type="entry name" value="ABC1_TM_sf"/>
</dbReference>
<evidence type="ECO:0000256" key="2">
    <source>
        <dbReference type="ARBA" id="ARBA00022448"/>
    </source>
</evidence>
<keyword evidence="13" id="KW-1185">Reference proteome</keyword>
<dbReference type="InterPro" id="IPR027417">
    <property type="entry name" value="P-loop_NTPase"/>
</dbReference>
<feature type="domain" description="ABC transmembrane type-1" evidence="11">
    <location>
        <begin position="16"/>
        <end position="298"/>
    </location>
</feature>
<dbReference type="InterPro" id="IPR011527">
    <property type="entry name" value="ABC1_TM_dom"/>
</dbReference>
<dbReference type="SMART" id="SM00382">
    <property type="entry name" value="AAA"/>
    <property type="match status" value="1"/>
</dbReference>
<gene>
    <name evidence="12" type="ORF">JYB65_13465</name>
</gene>
<feature type="transmembrane region" description="Helical" evidence="9">
    <location>
        <begin position="56"/>
        <end position="78"/>
    </location>
</feature>
<feature type="transmembrane region" description="Helical" evidence="9">
    <location>
        <begin position="155"/>
        <end position="178"/>
    </location>
</feature>
<dbReference type="FunFam" id="3.40.50.300:FF:000221">
    <property type="entry name" value="Multidrug ABC transporter ATP-binding protein"/>
    <property type="match status" value="1"/>
</dbReference>
<organism evidence="12 13">
    <name type="scientific">Clostridium aminobutyricum</name>
    <dbReference type="NCBI Taxonomy" id="33953"/>
    <lineage>
        <taxon>Bacteria</taxon>
        <taxon>Bacillati</taxon>
        <taxon>Bacillota</taxon>
        <taxon>Clostridia</taxon>
        <taxon>Eubacteriales</taxon>
        <taxon>Clostridiaceae</taxon>
        <taxon>Clostridium</taxon>
    </lineage>
</organism>
<dbReference type="InterPro" id="IPR003439">
    <property type="entry name" value="ABC_transporter-like_ATP-bd"/>
</dbReference>
<evidence type="ECO:0000256" key="5">
    <source>
        <dbReference type="ARBA" id="ARBA00022741"/>
    </source>
</evidence>
<dbReference type="PANTHER" id="PTHR43394:SF1">
    <property type="entry name" value="ATP-BINDING CASSETTE SUB-FAMILY B MEMBER 10, MITOCHONDRIAL"/>
    <property type="match status" value="1"/>
</dbReference>
<keyword evidence="6 12" id="KW-0067">ATP-binding</keyword>
<dbReference type="Pfam" id="PF00664">
    <property type="entry name" value="ABC_membrane"/>
    <property type="match status" value="1"/>
</dbReference>
<evidence type="ECO:0000256" key="1">
    <source>
        <dbReference type="ARBA" id="ARBA00004651"/>
    </source>
</evidence>
<dbReference type="InterPro" id="IPR017871">
    <property type="entry name" value="ABC_transporter-like_CS"/>
</dbReference>
<evidence type="ECO:0000259" key="10">
    <source>
        <dbReference type="PROSITE" id="PS50893"/>
    </source>
</evidence>
<dbReference type="GO" id="GO:0016887">
    <property type="term" value="F:ATP hydrolysis activity"/>
    <property type="evidence" value="ECO:0007669"/>
    <property type="project" value="InterPro"/>
</dbReference>
<keyword evidence="7 9" id="KW-1133">Transmembrane helix</keyword>
<keyword evidence="4 9" id="KW-0812">Transmembrane</keyword>
<dbReference type="PROSITE" id="PS00211">
    <property type="entry name" value="ABC_TRANSPORTER_1"/>
    <property type="match status" value="1"/>
</dbReference>
<keyword evidence="3" id="KW-1003">Cell membrane</keyword>
<dbReference type="PROSITE" id="PS50929">
    <property type="entry name" value="ABC_TM1F"/>
    <property type="match status" value="1"/>
</dbReference>
<dbReference type="GO" id="GO:0015421">
    <property type="term" value="F:ABC-type oligopeptide transporter activity"/>
    <property type="evidence" value="ECO:0007669"/>
    <property type="project" value="TreeGrafter"/>
</dbReference>
<dbReference type="Gene3D" id="1.20.1560.10">
    <property type="entry name" value="ABC transporter type 1, transmembrane domain"/>
    <property type="match status" value="1"/>
</dbReference>
<comment type="caution">
    <text evidence="12">The sequence shown here is derived from an EMBL/GenBank/DDBJ whole genome shotgun (WGS) entry which is preliminary data.</text>
</comment>
<dbReference type="PROSITE" id="PS50893">
    <property type="entry name" value="ABC_TRANSPORTER_2"/>
    <property type="match status" value="1"/>
</dbReference>
<evidence type="ECO:0000313" key="12">
    <source>
        <dbReference type="EMBL" id="MBN7774369.1"/>
    </source>
</evidence>
<dbReference type="SUPFAM" id="SSF52540">
    <property type="entry name" value="P-loop containing nucleoside triphosphate hydrolases"/>
    <property type="match status" value="1"/>
</dbReference>
<evidence type="ECO:0000256" key="4">
    <source>
        <dbReference type="ARBA" id="ARBA00022692"/>
    </source>
</evidence>
<comment type="subcellular location">
    <subcellularLocation>
        <location evidence="1">Cell membrane</location>
        <topology evidence="1">Multi-pass membrane protein</topology>
    </subcellularLocation>
</comment>
<proteinExistence type="predicted"/>
<dbReference type="PANTHER" id="PTHR43394">
    <property type="entry name" value="ATP-DEPENDENT PERMEASE MDL1, MITOCHONDRIAL"/>
    <property type="match status" value="1"/>
</dbReference>
<dbReference type="AlphaFoldDB" id="A0A939DAG1"/>
<protein>
    <submittedName>
        <fullName evidence="12">ABC transporter ATP-binding protein</fullName>
    </submittedName>
</protein>
<feature type="transmembrane region" description="Helical" evidence="9">
    <location>
        <begin position="274"/>
        <end position="296"/>
    </location>
</feature>
<dbReference type="Pfam" id="PF00005">
    <property type="entry name" value="ABC_tran"/>
    <property type="match status" value="1"/>
</dbReference>
<reference evidence="12" key="1">
    <citation type="submission" date="2021-02" db="EMBL/GenBank/DDBJ databases">
        <title>Abyssanaerobacter marinus gen.nov., sp., nov, anaerobic bacterium isolated from the Onnuri vent field of Indian Ocean and suggestion of Mogibacteriaceae fam. nov., and proposal of reclassification of ambiguous this family's genus member.</title>
        <authorList>
            <person name="Kim Y.J."/>
            <person name="Yang J.-A."/>
        </authorList>
    </citation>
    <scope>NUCLEOTIDE SEQUENCE</scope>
    <source>
        <strain evidence="12">DSM 2634</strain>
    </source>
</reference>
<evidence type="ECO:0000256" key="9">
    <source>
        <dbReference type="SAM" id="Phobius"/>
    </source>
</evidence>
<feature type="transmembrane region" description="Helical" evidence="9">
    <location>
        <begin position="129"/>
        <end position="149"/>
    </location>
</feature>